<dbReference type="Proteomes" id="UP001058271">
    <property type="component" value="Chromosome"/>
</dbReference>
<evidence type="ECO:0000313" key="1">
    <source>
        <dbReference type="EMBL" id="UWZ39936.1"/>
    </source>
</evidence>
<evidence type="ECO:0008006" key="3">
    <source>
        <dbReference type="Google" id="ProtNLM"/>
    </source>
</evidence>
<organism evidence="1 2">
    <name type="scientific">Dactylosporangium roseum</name>
    <dbReference type="NCBI Taxonomy" id="47989"/>
    <lineage>
        <taxon>Bacteria</taxon>
        <taxon>Bacillati</taxon>
        <taxon>Actinomycetota</taxon>
        <taxon>Actinomycetes</taxon>
        <taxon>Micromonosporales</taxon>
        <taxon>Micromonosporaceae</taxon>
        <taxon>Dactylosporangium</taxon>
    </lineage>
</organism>
<evidence type="ECO:0000313" key="2">
    <source>
        <dbReference type="Proteomes" id="UP001058271"/>
    </source>
</evidence>
<gene>
    <name evidence="1" type="ORF">Drose_18045</name>
</gene>
<protein>
    <recommendedName>
        <fullName evidence="3">Lipoprotein</fullName>
    </recommendedName>
</protein>
<dbReference type="EMBL" id="CP073721">
    <property type="protein sequence ID" value="UWZ39936.1"/>
    <property type="molecule type" value="Genomic_DNA"/>
</dbReference>
<sequence>MHRTSARAADSLRRHHQRRAATLSVRAGALLMLGTPALVACSPPGEPLLAVGRTEAGRPVAHVRLCAPDRDASIALYGAAEGDTVADEVWRVDNETDDARSRVIELGVVPAGWAAREPGPLSLRADLVYRLAGSTDPRAASVRFTLDDVARLGADEVRTVRERRSDVVTMSRTAYEHRADKAC</sequence>
<accession>A0ABY5ZCS4</accession>
<proteinExistence type="predicted"/>
<name>A0ABY5ZCS4_9ACTN</name>
<dbReference type="RefSeq" id="WP_260729373.1">
    <property type="nucleotide sequence ID" value="NZ_BAAABS010000090.1"/>
</dbReference>
<reference evidence="1" key="1">
    <citation type="submission" date="2021-04" db="EMBL/GenBank/DDBJ databases">
        <title>Biosynthetic gene clusters of Dactylosporangioum roseum.</title>
        <authorList>
            <person name="Hartkoorn R.C."/>
            <person name="Beaudoing E."/>
            <person name="Hot D."/>
            <person name="Moureu S."/>
        </authorList>
    </citation>
    <scope>NUCLEOTIDE SEQUENCE</scope>
    <source>
        <strain evidence="1">NRRL B-16295</strain>
    </source>
</reference>
<keyword evidence="2" id="KW-1185">Reference proteome</keyword>